<dbReference type="AlphaFoldDB" id="A0A1F5MG80"/>
<dbReference type="InterPro" id="IPR011991">
    <property type="entry name" value="ArsR-like_HTH"/>
</dbReference>
<proteinExistence type="predicted"/>
<gene>
    <name evidence="1" type="ORF">A3I48_02275</name>
</gene>
<dbReference type="EMBL" id="MFDT01000067">
    <property type="protein sequence ID" value="OGE64376.1"/>
    <property type="molecule type" value="Genomic_DNA"/>
</dbReference>
<dbReference type="CDD" id="cd00090">
    <property type="entry name" value="HTH_ARSR"/>
    <property type="match status" value="1"/>
</dbReference>
<dbReference type="InterPro" id="IPR036388">
    <property type="entry name" value="WH-like_DNA-bd_sf"/>
</dbReference>
<name>A0A1F5MG80_9BACT</name>
<dbReference type="Proteomes" id="UP000178859">
    <property type="component" value="Unassembled WGS sequence"/>
</dbReference>
<dbReference type="InterPro" id="IPR036390">
    <property type="entry name" value="WH_DNA-bd_sf"/>
</dbReference>
<evidence type="ECO:0000313" key="1">
    <source>
        <dbReference type="EMBL" id="OGE64376.1"/>
    </source>
</evidence>
<dbReference type="SUPFAM" id="SSF46785">
    <property type="entry name" value="Winged helix' DNA-binding domain"/>
    <property type="match status" value="1"/>
</dbReference>
<comment type="caution">
    <text evidence="1">The sequence shown here is derived from an EMBL/GenBank/DDBJ whole genome shotgun (WGS) entry which is preliminary data.</text>
</comment>
<organism evidence="1 2">
    <name type="scientific">Candidatus Daviesbacteria bacterium RIFCSPLOWO2_02_FULL_36_7</name>
    <dbReference type="NCBI Taxonomy" id="1797792"/>
    <lineage>
        <taxon>Bacteria</taxon>
        <taxon>Candidatus Daviesiibacteriota</taxon>
    </lineage>
</organism>
<dbReference type="GO" id="GO:0003676">
    <property type="term" value="F:nucleic acid binding"/>
    <property type="evidence" value="ECO:0007669"/>
    <property type="project" value="InterPro"/>
</dbReference>
<dbReference type="Gene3D" id="3.40.1350.10">
    <property type="match status" value="1"/>
</dbReference>
<accession>A0A1F5MG80</accession>
<sequence>MKSILMSIKREKNISEGQIEDALAANLIFLAKLLRLPLDLKLITRQLRLKSGDERIDLLLSSGKNLCLVELKVVGFSEDWLKQILSYRDELIRLQDVGELIIGEILCYLMVTEARSNDFDLAKQNGVVLIIYEPIDVLKDYYDNLSAVAPFLKIKPNDYGVFSFGLINRALSYLITGETKQEEIAAKTGLSKQSVHNHLKVAKEFGLVRERDKNYFLTDIGDQYAKNINRDTLIDQLNDDQIGILKQFVANDPFYSSTVFGIYSIVESAFLLSRNSYPLELVDLREMFKKVSGKVNEWQADKSLSTATYTFLNFAIELELLGKVGQQVVITPAGFRFILMLQLHKSIAMIESLSNSNKK</sequence>
<evidence type="ECO:0000313" key="2">
    <source>
        <dbReference type="Proteomes" id="UP000178859"/>
    </source>
</evidence>
<dbReference type="Gene3D" id="1.10.10.10">
    <property type="entry name" value="Winged helix-like DNA-binding domain superfamily/Winged helix DNA-binding domain"/>
    <property type="match status" value="1"/>
</dbReference>
<dbReference type="InterPro" id="IPR011856">
    <property type="entry name" value="tRNA_endonuc-like_dom_sf"/>
</dbReference>
<protein>
    <submittedName>
        <fullName evidence="1">Uncharacterized protein</fullName>
    </submittedName>
</protein>
<reference evidence="1 2" key="1">
    <citation type="journal article" date="2016" name="Nat. Commun.">
        <title>Thousands of microbial genomes shed light on interconnected biogeochemical processes in an aquifer system.</title>
        <authorList>
            <person name="Anantharaman K."/>
            <person name="Brown C.T."/>
            <person name="Hug L.A."/>
            <person name="Sharon I."/>
            <person name="Castelle C.J."/>
            <person name="Probst A.J."/>
            <person name="Thomas B.C."/>
            <person name="Singh A."/>
            <person name="Wilkins M.J."/>
            <person name="Karaoz U."/>
            <person name="Brodie E.L."/>
            <person name="Williams K.H."/>
            <person name="Hubbard S.S."/>
            <person name="Banfield J.F."/>
        </authorList>
    </citation>
    <scope>NUCLEOTIDE SEQUENCE [LARGE SCALE GENOMIC DNA]</scope>
</reference>